<accession>A0A921FNG3</accession>
<protein>
    <submittedName>
        <fullName evidence="1">Uncharacterized protein</fullName>
    </submittedName>
</protein>
<evidence type="ECO:0000313" key="1">
    <source>
        <dbReference type="EMBL" id="HJF15133.1"/>
    </source>
</evidence>
<reference evidence="1" key="1">
    <citation type="journal article" date="2021" name="PeerJ">
        <title>Extensive microbial diversity within the chicken gut microbiome revealed by metagenomics and culture.</title>
        <authorList>
            <person name="Gilroy R."/>
            <person name="Ravi A."/>
            <person name="Getino M."/>
            <person name="Pursley I."/>
            <person name="Horton D.L."/>
            <person name="Alikhan N.F."/>
            <person name="Baker D."/>
            <person name="Gharbi K."/>
            <person name="Hall N."/>
            <person name="Watson M."/>
            <person name="Adriaenssens E.M."/>
            <person name="Foster-Nyarko E."/>
            <person name="Jarju S."/>
            <person name="Secka A."/>
            <person name="Antonio M."/>
            <person name="Oren A."/>
            <person name="Chaudhuri R.R."/>
            <person name="La Ragione R."/>
            <person name="Hildebrand F."/>
            <person name="Pallen M.J."/>
        </authorList>
    </citation>
    <scope>NUCLEOTIDE SEQUENCE</scope>
    <source>
        <strain evidence="1">ChiHjej13B12-14962</strain>
    </source>
</reference>
<sequence length="169" mass="18955">MTRHIKEPSIKFTLALHPWHDFNIRTENLWGHWLDQEQGLVSSMNNAFYVPLAVNDTVRVANDGSGTWQVVEIVRLAESVVTTTSFEPPMTPKQALAVYDGWVHDGKAVYTEGPGGGMMVTAWREFLSVEEVLETLSQCSTPGWSTWQILTPEQRKQALAECVDLGHDS</sequence>
<organism evidence="1 2">
    <name type="scientific">Enteractinococcus helveticum</name>
    <dbReference type="NCBI Taxonomy" id="1837282"/>
    <lineage>
        <taxon>Bacteria</taxon>
        <taxon>Bacillati</taxon>
        <taxon>Actinomycetota</taxon>
        <taxon>Actinomycetes</taxon>
        <taxon>Micrococcales</taxon>
        <taxon>Micrococcaceae</taxon>
    </lineage>
</organism>
<proteinExistence type="predicted"/>
<dbReference type="AlphaFoldDB" id="A0A921FNG3"/>
<dbReference type="RefSeq" id="WP_303906683.1">
    <property type="nucleotide sequence ID" value="NZ_DYXC01000111.1"/>
</dbReference>
<reference evidence="1" key="2">
    <citation type="submission" date="2021-09" db="EMBL/GenBank/DDBJ databases">
        <authorList>
            <person name="Gilroy R."/>
        </authorList>
    </citation>
    <scope>NUCLEOTIDE SEQUENCE</scope>
    <source>
        <strain evidence="1">ChiHjej13B12-14962</strain>
    </source>
</reference>
<dbReference type="EMBL" id="DYXC01000111">
    <property type="protein sequence ID" value="HJF15133.1"/>
    <property type="molecule type" value="Genomic_DNA"/>
</dbReference>
<dbReference type="Proteomes" id="UP000703315">
    <property type="component" value="Unassembled WGS sequence"/>
</dbReference>
<evidence type="ECO:0000313" key="2">
    <source>
        <dbReference type="Proteomes" id="UP000703315"/>
    </source>
</evidence>
<name>A0A921FNG3_9MICC</name>
<gene>
    <name evidence="1" type="ORF">K8V32_10080</name>
</gene>
<comment type="caution">
    <text evidence="1">The sequence shown here is derived from an EMBL/GenBank/DDBJ whole genome shotgun (WGS) entry which is preliminary data.</text>
</comment>